<keyword evidence="2" id="KW-1185">Reference proteome</keyword>
<feature type="non-terminal residue" evidence="1">
    <location>
        <position position="91"/>
    </location>
</feature>
<sequence>MNKKLKNITLTTFKKLAVIVLVMVICFLDLSAAPPPQMHGNVNHGNANLENALKEDGTWWCPMNCFFGGRYLCSVCWCPFEGQCYDIIVGL</sequence>
<dbReference type="EMBL" id="CAJVPS010047572">
    <property type="protein sequence ID" value="CAG8763180.1"/>
    <property type="molecule type" value="Genomic_DNA"/>
</dbReference>
<evidence type="ECO:0000313" key="2">
    <source>
        <dbReference type="Proteomes" id="UP000789508"/>
    </source>
</evidence>
<name>A0A9N9NTR8_9GLOM</name>
<organism evidence="1 2">
    <name type="scientific">Ambispora leptoticha</name>
    <dbReference type="NCBI Taxonomy" id="144679"/>
    <lineage>
        <taxon>Eukaryota</taxon>
        <taxon>Fungi</taxon>
        <taxon>Fungi incertae sedis</taxon>
        <taxon>Mucoromycota</taxon>
        <taxon>Glomeromycotina</taxon>
        <taxon>Glomeromycetes</taxon>
        <taxon>Archaeosporales</taxon>
        <taxon>Ambisporaceae</taxon>
        <taxon>Ambispora</taxon>
    </lineage>
</organism>
<feature type="non-terminal residue" evidence="1">
    <location>
        <position position="1"/>
    </location>
</feature>
<accession>A0A9N9NTR8</accession>
<reference evidence="1" key="1">
    <citation type="submission" date="2021-06" db="EMBL/GenBank/DDBJ databases">
        <authorList>
            <person name="Kallberg Y."/>
            <person name="Tangrot J."/>
            <person name="Rosling A."/>
        </authorList>
    </citation>
    <scope>NUCLEOTIDE SEQUENCE</scope>
    <source>
        <strain evidence="1">FL130A</strain>
    </source>
</reference>
<protein>
    <submittedName>
        <fullName evidence="1">8753_t:CDS:1</fullName>
    </submittedName>
</protein>
<dbReference type="Proteomes" id="UP000789508">
    <property type="component" value="Unassembled WGS sequence"/>
</dbReference>
<proteinExistence type="predicted"/>
<dbReference type="AlphaFoldDB" id="A0A9N9NTR8"/>
<evidence type="ECO:0000313" key="1">
    <source>
        <dbReference type="EMBL" id="CAG8763180.1"/>
    </source>
</evidence>
<gene>
    <name evidence="1" type="ORF">ALEPTO_LOCUS13744</name>
</gene>
<comment type="caution">
    <text evidence="1">The sequence shown here is derived from an EMBL/GenBank/DDBJ whole genome shotgun (WGS) entry which is preliminary data.</text>
</comment>